<keyword evidence="3" id="KW-0378">Hydrolase</keyword>
<dbReference type="GO" id="GO:0046872">
    <property type="term" value="F:metal ion binding"/>
    <property type="evidence" value="ECO:0007669"/>
    <property type="project" value="UniProtKB-KW"/>
</dbReference>
<gene>
    <name evidence="6" type="ORF">pLG1-0132</name>
</gene>
<feature type="domain" description="Glycoside hydrolase family 38 central" evidence="5">
    <location>
        <begin position="521"/>
        <end position="599"/>
    </location>
</feature>
<dbReference type="InterPro" id="IPR011330">
    <property type="entry name" value="Glyco_hydro/deAcase_b/a-brl"/>
</dbReference>
<geneLocation type="plasmid" evidence="6">
    <name>pLG1</name>
</geneLocation>
<dbReference type="SUPFAM" id="SSF88713">
    <property type="entry name" value="Glycoside hydrolase/deacetylase"/>
    <property type="match status" value="1"/>
</dbReference>
<dbReference type="SUPFAM" id="SSF88688">
    <property type="entry name" value="Families 57/38 glycoside transferase middle domain"/>
    <property type="match status" value="1"/>
</dbReference>
<comment type="similarity">
    <text evidence="1">Belongs to the glycosyl hydrolase 38 family.</text>
</comment>
<reference evidence="6" key="1">
    <citation type="journal article" date="2011" name="Int. J. Med. Microbiol.">
        <title>A multiresistance megaplasmid pLG1 bearing a hylEfm genomic island in hospital Enterococcus faecium isolates.</title>
        <authorList>
            <person name="Laverde Gomez J.A."/>
            <person name="van Schaik W."/>
            <person name="Freitas A.R."/>
            <person name="Coque T.M."/>
            <person name="Weaver K.E."/>
            <person name="Francia M.V."/>
            <person name="Witte W."/>
            <person name="Werner G."/>
        </authorList>
    </citation>
    <scope>NUCLEOTIDE SEQUENCE</scope>
    <source>
        <strain evidence="6">64/3xUW2774</strain>
        <plasmid evidence="6">pLG1</plasmid>
    </source>
</reference>
<dbReference type="Pfam" id="PF17677">
    <property type="entry name" value="Glyco_hydro38C2"/>
    <property type="match status" value="1"/>
</dbReference>
<evidence type="ECO:0000259" key="5">
    <source>
        <dbReference type="SMART" id="SM00872"/>
    </source>
</evidence>
<dbReference type="FunFam" id="3.20.110.10:FF:000002">
    <property type="entry name" value="alpha-mannosidase 2C1 isoform X1"/>
    <property type="match status" value="1"/>
</dbReference>
<dbReference type="InterPro" id="IPR011682">
    <property type="entry name" value="Glyco_hydro_38_C"/>
</dbReference>
<evidence type="ECO:0000256" key="3">
    <source>
        <dbReference type="ARBA" id="ARBA00022801"/>
    </source>
</evidence>
<dbReference type="CDD" id="cd10789">
    <property type="entry name" value="GH38N_AMII_ER_cytosolic"/>
    <property type="match status" value="1"/>
</dbReference>
<dbReference type="InterPro" id="IPR037094">
    <property type="entry name" value="Glyco_hydro_38_cen_sf"/>
</dbReference>
<evidence type="ECO:0000256" key="4">
    <source>
        <dbReference type="ARBA" id="ARBA00023295"/>
    </source>
</evidence>
<proteinExistence type="inferred from homology"/>
<dbReference type="InterPro" id="IPR015341">
    <property type="entry name" value="Glyco_hydro_38_cen"/>
</dbReference>
<dbReference type="InterPro" id="IPR011013">
    <property type="entry name" value="Gal_mutarotase_sf_dom"/>
</dbReference>
<dbReference type="PANTHER" id="PTHR46017:SF1">
    <property type="entry name" value="ALPHA-MANNOSIDASE 2C1"/>
    <property type="match status" value="1"/>
</dbReference>
<dbReference type="AlphaFoldDB" id="E3USK5"/>
<dbReference type="Gene3D" id="1.20.1270.50">
    <property type="entry name" value="Glycoside hydrolase family 38, central domain"/>
    <property type="match status" value="1"/>
</dbReference>
<dbReference type="Gene3D" id="2.60.40.2220">
    <property type="match status" value="1"/>
</dbReference>
<dbReference type="FunFam" id="2.70.98.30:FF:000010">
    <property type="entry name" value="Cytosolic alpha-mannosidase"/>
    <property type="match status" value="1"/>
</dbReference>
<dbReference type="CAZy" id="GH38">
    <property type="family name" value="Glycoside Hydrolase Family 38"/>
</dbReference>
<dbReference type="Pfam" id="PF09261">
    <property type="entry name" value="Alpha-mann_mid"/>
    <property type="match status" value="1"/>
</dbReference>
<dbReference type="PANTHER" id="PTHR46017">
    <property type="entry name" value="ALPHA-MANNOSIDASE 2C1"/>
    <property type="match status" value="1"/>
</dbReference>
<dbReference type="Gene3D" id="3.20.110.10">
    <property type="entry name" value="Glycoside hydrolase 38, N terminal domain"/>
    <property type="match status" value="1"/>
</dbReference>
<dbReference type="InterPro" id="IPR028995">
    <property type="entry name" value="Glyco_hydro_57/38_cen_sf"/>
</dbReference>
<dbReference type="FunFam" id="1.20.1270.50:FF:000004">
    <property type="entry name" value="alpha-mannosidase 2C1 isoform X1"/>
    <property type="match status" value="1"/>
</dbReference>
<keyword evidence="6" id="KW-0614">Plasmid</keyword>
<evidence type="ECO:0000313" key="6">
    <source>
        <dbReference type="EMBL" id="ADO66832.1"/>
    </source>
</evidence>
<dbReference type="RefSeq" id="WP_002389909.1">
    <property type="nucleotide sequence ID" value="NZ_CAACXW010000004.1"/>
</dbReference>
<dbReference type="GO" id="GO:0030246">
    <property type="term" value="F:carbohydrate binding"/>
    <property type="evidence" value="ECO:0007669"/>
    <property type="project" value="InterPro"/>
</dbReference>
<dbReference type="GO" id="GO:0009313">
    <property type="term" value="P:oligosaccharide catabolic process"/>
    <property type="evidence" value="ECO:0007669"/>
    <property type="project" value="TreeGrafter"/>
</dbReference>
<sequence length="1029" mass="119014">MSLFYLKEKLEARIEELGKYRFSKIVELSDWLVVEDETKEAKYPPKDFSSAATFSVGDTWKGRDFYLWVKKEIEMPDVDDLYLYLNFGHTGGGYNSGFESLMFINGKPYQGVDSNHKEVKIADEFRGKKVEVALKLWSGLEGGGPEQIQVHQFKQAELSQMMVPVDELFYYADAINKTVKELGQDNPIQYKLSHVLNHAINQINWIEPGSQTFYTSVAKAVSELSEGIAAIPKDEMITVTAVGHTHIDVAWLWRLKHTREKAARSFSTVLRLMEEYPEYIFLQTQPQLYKYIKEDYPEIYAKIKERVAEGRWEADGSMWLEADCNIPSGESLTRQILHGAKFIKEEFNQDIHYLWLPDVFGYSWALPQILTKSGIDTFMTTKISWNQFNRMPHDTFKWKGMDGSEVLTHFITTPEPGKENSWESNWYYTYNGELEPETVLGVYNAYRDKNINDELLISYGFGDGGGGVNRDMLEKRRKLDKIPGLPKVQTGKAVDYFDRLQETFKNTDEYVHTWDGELYLEYHRGTYTSQAYVKKANRQSELLLRQLEILFSLMEMKGQEAYPKVEIFNMWETVLRNQFHDIIPGSSIKEVYQDHRIEMEGLFKEAQSLLAPLQSVGDSQTVCNFANWQRSILAELPFLLDNQVYVDEAGEVIETYANGEVLYGLISNVPALGQKMIHVTEKQEMAQIPTVAVVDSNQIETDFYLIQWNKSGQLTSVFDKELKREVLSGTGNVLQLFEDKPMNFDAWDIDIYYQEKFQELAAQEIIVKPANALYQCVEFIYRFGESTIKQEMRLYPHTRRIDFVTDIDWQERQQLLKAKFDVAVRATYATYDIQYGNVRRANNWNTSWEMAKFETVAHQWMDMSQRDFGVSILNDSKYGCDVKDQTMRLSLLKGAIHPDPTADMGQHHFTYSLYPHRGDFIEGKTIQEAWEINEKPLVLNGSIGTLPQITTTQDATIVIDTIKKAEDGNGWIIRAHEYAGTDQTVDLTIEGLTWWRETDLLERNIGEVKDKQPSLTFAPYEIKTIRFGK</sequence>
<accession>E3USK5</accession>
<protein>
    <submittedName>
        <fullName evidence="6">Alpha-mannosidase</fullName>
    </submittedName>
</protein>
<dbReference type="Pfam" id="PF07748">
    <property type="entry name" value="Glyco_hydro_38C"/>
    <property type="match status" value="1"/>
</dbReference>
<dbReference type="SUPFAM" id="SSF74650">
    <property type="entry name" value="Galactose mutarotase-like"/>
    <property type="match status" value="1"/>
</dbReference>
<name>E3USK5_ENTFC</name>
<keyword evidence="2" id="KW-0479">Metal-binding</keyword>
<dbReference type="EMBL" id="HM565176">
    <property type="protein sequence ID" value="ADO66832.1"/>
    <property type="molecule type" value="Genomic_DNA"/>
</dbReference>
<organism evidence="6">
    <name type="scientific">Enterococcus faecium</name>
    <name type="common">Streptococcus faecium</name>
    <dbReference type="NCBI Taxonomy" id="1352"/>
    <lineage>
        <taxon>Bacteria</taxon>
        <taxon>Bacillati</taxon>
        <taxon>Bacillota</taxon>
        <taxon>Bacilli</taxon>
        <taxon>Lactobacillales</taxon>
        <taxon>Enterococcaceae</taxon>
        <taxon>Enterococcus</taxon>
    </lineage>
</organism>
<keyword evidence="4" id="KW-0326">Glycosidase</keyword>
<dbReference type="GO" id="GO:0006013">
    <property type="term" value="P:mannose metabolic process"/>
    <property type="evidence" value="ECO:0007669"/>
    <property type="project" value="InterPro"/>
</dbReference>
<dbReference type="GO" id="GO:0004559">
    <property type="term" value="F:alpha-mannosidase activity"/>
    <property type="evidence" value="ECO:0007669"/>
    <property type="project" value="InterPro"/>
</dbReference>
<dbReference type="InterPro" id="IPR041147">
    <property type="entry name" value="GH38_C"/>
</dbReference>
<evidence type="ECO:0000256" key="1">
    <source>
        <dbReference type="ARBA" id="ARBA00009792"/>
    </source>
</evidence>
<dbReference type="SMART" id="SM00872">
    <property type="entry name" value="Alpha-mann_mid"/>
    <property type="match status" value="1"/>
</dbReference>
<dbReference type="Pfam" id="PF01074">
    <property type="entry name" value="Glyco_hydro_38N"/>
    <property type="match status" value="1"/>
</dbReference>
<dbReference type="Gene3D" id="2.70.98.30">
    <property type="entry name" value="Golgi alpha-mannosidase II, domain 4"/>
    <property type="match status" value="1"/>
</dbReference>
<dbReference type="InterPro" id="IPR027291">
    <property type="entry name" value="Glyco_hydro_38_N_sf"/>
</dbReference>
<dbReference type="InterPro" id="IPR000602">
    <property type="entry name" value="Glyco_hydro_38_N"/>
</dbReference>
<evidence type="ECO:0000256" key="2">
    <source>
        <dbReference type="ARBA" id="ARBA00022723"/>
    </source>
</evidence>